<feature type="domain" description="DOG1" evidence="1">
    <location>
        <begin position="6"/>
        <end position="238"/>
    </location>
</feature>
<dbReference type="OrthoDB" id="1895294at2759"/>
<keyword evidence="3" id="KW-1185">Reference proteome</keyword>
<evidence type="ECO:0000259" key="1">
    <source>
        <dbReference type="PROSITE" id="PS51806"/>
    </source>
</evidence>
<dbReference type="InterPro" id="IPR051886">
    <property type="entry name" value="Seed_Dev/Stress_Resp_Reg"/>
</dbReference>
<dbReference type="PROSITE" id="PS51806">
    <property type="entry name" value="DOG1"/>
    <property type="match status" value="1"/>
</dbReference>
<name>A0A835H0I6_9MAGN</name>
<dbReference type="EMBL" id="JADFTS010000009">
    <property type="protein sequence ID" value="KAF9590819.1"/>
    <property type="molecule type" value="Genomic_DNA"/>
</dbReference>
<reference evidence="2 3" key="1">
    <citation type="submission" date="2020-10" db="EMBL/GenBank/DDBJ databases">
        <title>The Coptis chinensis genome and diversification of protoberbering-type alkaloids.</title>
        <authorList>
            <person name="Wang B."/>
            <person name="Shu S."/>
            <person name="Song C."/>
            <person name="Liu Y."/>
        </authorList>
    </citation>
    <scope>NUCLEOTIDE SEQUENCE [LARGE SCALE GENOMIC DNA]</scope>
    <source>
        <strain evidence="2">HL-2020</strain>
        <tissue evidence="2">Leaf</tissue>
    </source>
</reference>
<dbReference type="GO" id="GO:0043565">
    <property type="term" value="F:sequence-specific DNA binding"/>
    <property type="evidence" value="ECO:0007669"/>
    <property type="project" value="InterPro"/>
</dbReference>
<dbReference type="GO" id="GO:0006351">
    <property type="term" value="P:DNA-templated transcription"/>
    <property type="evidence" value="ECO:0007669"/>
    <property type="project" value="InterPro"/>
</dbReference>
<dbReference type="Proteomes" id="UP000631114">
    <property type="component" value="Unassembled WGS sequence"/>
</dbReference>
<evidence type="ECO:0000313" key="2">
    <source>
        <dbReference type="EMBL" id="KAF9590819.1"/>
    </source>
</evidence>
<comment type="caution">
    <text evidence="2">The sequence shown here is derived from an EMBL/GenBank/DDBJ whole genome shotgun (WGS) entry which is preliminary data.</text>
</comment>
<evidence type="ECO:0000313" key="3">
    <source>
        <dbReference type="Proteomes" id="UP000631114"/>
    </source>
</evidence>
<dbReference type="PANTHER" id="PTHR46354">
    <property type="entry name" value="DOG1 DOMAIN-CONTAINING PROTEIN"/>
    <property type="match status" value="1"/>
</dbReference>
<dbReference type="PANTHER" id="PTHR46354:SF2">
    <property type="entry name" value="PROTEIN DOG1-LIKE 4"/>
    <property type="match status" value="1"/>
</dbReference>
<dbReference type="AlphaFoldDB" id="A0A835H0I6"/>
<dbReference type="Pfam" id="PF14144">
    <property type="entry name" value="DOG1"/>
    <property type="match status" value="1"/>
</dbReference>
<dbReference type="InterPro" id="IPR025422">
    <property type="entry name" value="TGA_domain"/>
</dbReference>
<proteinExistence type="predicted"/>
<organism evidence="2 3">
    <name type="scientific">Coptis chinensis</name>
    <dbReference type="NCBI Taxonomy" id="261450"/>
    <lineage>
        <taxon>Eukaryota</taxon>
        <taxon>Viridiplantae</taxon>
        <taxon>Streptophyta</taxon>
        <taxon>Embryophyta</taxon>
        <taxon>Tracheophyta</taxon>
        <taxon>Spermatophyta</taxon>
        <taxon>Magnoliopsida</taxon>
        <taxon>Ranunculales</taxon>
        <taxon>Ranunculaceae</taxon>
        <taxon>Coptidoideae</taxon>
        <taxon>Coptis</taxon>
    </lineage>
</organism>
<sequence length="240" mass="27972">MQSQVQEKFSEYYERWISLQEANIYQLLSVSRDSENEQEHKSLVSKVLNLHKEYYTMKWAGAHNDVLGFFSPTWLTPLENAHIWITGWKPSIVYKLINSLRRAQLIPGSSLANLSEEQLKKIEKLKLKTRLEEEKLDREVERQQVSVADRKIVELARLSGHVREHLERSVEANRLVDIAVNTLLAGLEKVMKTADCVRLKTMKEVLEVLTPLQCVDFMAASLMIQIQLRNWGKKRDCRKI</sequence>
<protein>
    <recommendedName>
        <fullName evidence="1">DOG1 domain-containing protein</fullName>
    </recommendedName>
</protein>
<accession>A0A835H0I6</accession>
<gene>
    <name evidence="2" type="ORF">IFM89_038541</name>
</gene>